<keyword evidence="1" id="KW-0238">DNA-binding</keyword>
<evidence type="ECO:0000256" key="1">
    <source>
        <dbReference type="ARBA" id="ARBA00023125"/>
    </source>
</evidence>
<dbReference type="Gene3D" id="1.10.357.10">
    <property type="entry name" value="Tetracycline Repressor, domain 2"/>
    <property type="match status" value="1"/>
</dbReference>
<dbReference type="InterPro" id="IPR009057">
    <property type="entry name" value="Homeodomain-like_sf"/>
</dbReference>
<dbReference type="AlphaFoldDB" id="A0A173LP22"/>
<dbReference type="Proteomes" id="UP000186104">
    <property type="component" value="Chromosome"/>
</dbReference>
<reference evidence="3 4" key="1">
    <citation type="submission" date="2016-06" db="EMBL/GenBank/DDBJ databases">
        <title>Complete genome sequence of a saline-alkali tolerant type strain Dietzia timorensis ID05-A0528T.</title>
        <authorList>
            <person name="Wu X."/>
        </authorList>
    </citation>
    <scope>NUCLEOTIDE SEQUENCE [LARGE SCALE GENOMIC DNA]</scope>
    <source>
        <strain evidence="3 4">ID05-A0528</strain>
    </source>
</reference>
<dbReference type="GO" id="GO:0003677">
    <property type="term" value="F:DNA binding"/>
    <property type="evidence" value="ECO:0007669"/>
    <property type="project" value="UniProtKB-KW"/>
</dbReference>
<dbReference type="KEGG" id="dtm:BJL86_2893"/>
<dbReference type="SUPFAM" id="SSF48498">
    <property type="entry name" value="Tetracyclin repressor-like, C-terminal domain"/>
    <property type="match status" value="1"/>
</dbReference>
<dbReference type="EMBL" id="CP015961">
    <property type="protein sequence ID" value="ANI93653.1"/>
    <property type="molecule type" value="Genomic_DNA"/>
</dbReference>
<dbReference type="InterPro" id="IPR036271">
    <property type="entry name" value="Tet_transcr_reg_TetR-rel_C_sf"/>
</dbReference>
<evidence type="ECO:0000313" key="3">
    <source>
        <dbReference type="EMBL" id="ANI93653.1"/>
    </source>
</evidence>
<dbReference type="OrthoDB" id="2570341at2"/>
<sequence>MSTEPGAVAKKNAGRKTGPKPRFDFDDVVDAAISLGIDSFTISAVAGELGVAAPAVYRIFDGREALSHACLERATSSITWPSDAPDWRTLLRRWCDEAWELCERFPGIDKLLMTTTSLFSHFEKGYATVVIRLCEFGYTPGQAAFALDLLTDMVLASHMNIAGLRTVDENGRSEFSKSLESFTSGLFVPDESWTERGFLDKKISFIIDGLADKCPEVDSELPINETHA</sequence>
<keyword evidence="4" id="KW-1185">Reference proteome</keyword>
<dbReference type="RefSeq" id="WP_067478560.1">
    <property type="nucleotide sequence ID" value="NZ_CP015961.1"/>
</dbReference>
<dbReference type="SUPFAM" id="SSF46689">
    <property type="entry name" value="Homeodomain-like"/>
    <property type="match status" value="1"/>
</dbReference>
<dbReference type="STRING" id="499555.BJL86_2893"/>
<evidence type="ECO:0000313" key="4">
    <source>
        <dbReference type="Proteomes" id="UP000186104"/>
    </source>
</evidence>
<organism evidence="3 4">
    <name type="scientific">Dietzia timorensis</name>
    <dbReference type="NCBI Taxonomy" id="499555"/>
    <lineage>
        <taxon>Bacteria</taxon>
        <taxon>Bacillati</taxon>
        <taxon>Actinomycetota</taxon>
        <taxon>Actinomycetes</taxon>
        <taxon>Mycobacteriales</taxon>
        <taxon>Dietziaceae</taxon>
        <taxon>Dietzia</taxon>
    </lineage>
</organism>
<evidence type="ECO:0000259" key="2">
    <source>
        <dbReference type="Pfam" id="PF00440"/>
    </source>
</evidence>
<feature type="domain" description="HTH tetR-type" evidence="2">
    <location>
        <begin position="36"/>
        <end position="69"/>
    </location>
</feature>
<protein>
    <recommendedName>
        <fullName evidence="2">HTH tetR-type domain-containing protein</fullName>
    </recommendedName>
</protein>
<gene>
    <name evidence="3" type="ORF">BJL86_2893</name>
</gene>
<accession>A0A173LP22</accession>
<name>A0A173LP22_9ACTN</name>
<dbReference type="InterPro" id="IPR001647">
    <property type="entry name" value="HTH_TetR"/>
</dbReference>
<proteinExistence type="predicted"/>
<dbReference type="Pfam" id="PF00440">
    <property type="entry name" value="TetR_N"/>
    <property type="match status" value="1"/>
</dbReference>